<evidence type="ECO:0000313" key="3">
    <source>
        <dbReference type="EMBL" id="MPM07766.1"/>
    </source>
</evidence>
<dbReference type="AlphaFoldDB" id="A0A644WV27"/>
<reference evidence="3" key="1">
    <citation type="submission" date="2019-08" db="EMBL/GenBank/DDBJ databases">
        <authorList>
            <person name="Kucharzyk K."/>
            <person name="Murdoch R.W."/>
            <person name="Higgins S."/>
            <person name="Loffler F."/>
        </authorList>
    </citation>
    <scope>NUCLEOTIDE SEQUENCE</scope>
</reference>
<evidence type="ECO:0000256" key="2">
    <source>
        <dbReference type="ARBA" id="ARBA00022695"/>
    </source>
</evidence>
<sequence>MAFPKHVVIVTAAGSSERFNASKELGVKKEYLSIDGHTVLYRSIAPFLQVPNCAAILVTYPQGMEDQCAVALEDLLHQNFVPLILVKGGKSRQESVYEALKFLSTMALDAEFVAIHDGARCFVSPELIIRTLATAKVFKGAVPALPATDALKIIDDNGMLTHHIDRTHAVGVQTPQIFKYPEIWEAHQQARNKASDYIDDTQVFTDFGLSVGICEGERENRKITYMDDIPDAEVQIEQYLKNLEEGKRSAKAARLLHQAMDEAKREQAGL</sequence>
<gene>
    <name evidence="3" type="primary">ispD_10</name>
    <name evidence="3" type="ORF">SDC9_54074</name>
</gene>
<keyword evidence="1 3" id="KW-0808">Transferase</keyword>
<dbReference type="CDD" id="cd02516">
    <property type="entry name" value="CDP-ME_synthetase"/>
    <property type="match status" value="1"/>
</dbReference>
<dbReference type="InterPro" id="IPR029044">
    <property type="entry name" value="Nucleotide-diphossugar_trans"/>
</dbReference>
<comment type="caution">
    <text evidence="3">The sequence shown here is derived from an EMBL/GenBank/DDBJ whole genome shotgun (WGS) entry which is preliminary data.</text>
</comment>
<dbReference type="Gene3D" id="3.90.550.10">
    <property type="entry name" value="Spore Coat Polysaccharide Biosynthesis Protein SpsA, Chain A"/>
    <property type="match status" value="1"/>
</dbReference>
<dbReference type="Pfam" id="PF01128">
    <property type="entry name" value="IspD"/>
    <property type="match status" value="1"/>
</dbReference>
<proteinExistence type="predicted"/>
<name>A0A644WV27_9ZZZZ</name>
<dbReference type="EC" id="2.7.7.60" evidence="3"/>
<dbReference type="InterPro" id="IPR050088">
    <property type="entry name" value="IspD/TarI_cytidylyltransf_bact"/>
</dbReference>
<dbReference type="PANTHER" id="PTHR32125">
    <property type="entry name" value="2-C-METHYL-D-ERYTHRITOL 4-PHOSPHATE CYTIDYLYLTRANSFERASE, CHLOROPLASTIC"/>
    <property type="match status" value="1"/>
</dbReference>
<dbReference type="EMBL" id="VSSQ01001373">
    <property type="protein sequence ID" value="MPM07766.1"/>
    <property type="molecule type" value="Genomic_DNA"/>
</dbReference>
<keyword evidence="2 3" id="KW-0548">Nucleotidyltransferase</keyword>
<dbReference type="PANTHER" id="PTHR32125:SF4">
    <property type="entry name" value="2-C-METHYL-D-ERYTHRITOL 4-PHOSPHATE CYTIDYLYLTRANSFERASE, CHLOROPLASTIC"/>
    <property type="match status" value="1"/>
</dbReference>
<accession>A0A644WV27</accession>
<evidence type="ECO:0000256" key="1">
    <source>
        <dbReference type="ARBA" id="ARBA00022679"/>
    </source>
</evidence>
<dbReference type="SUPFAM" id="SSF53448">
    <property type="entry name" value="Nucleotide-diphospho-sugar transferases"/>
    <property type="match status" value="1"/>
</dbReference>
<dbReference type="GO" id="GO:0050518">
    <property type="term" value="F:2-C-methyl-D-erythritol 4-phosphate cytidylyltransferase activity"/>
    <property type="evidence" value="ECO:0007669"/>
    <property type="project" value="UniProtKB-EC"/>
</dbReference>
<protein>
    <submittedName>
        <fullName evidence="3">2-C-methyl-D-erythritol 4-phosphate cytidylyltransferase</fullName>
        <ecNumber evidence="3">2.7.7.60</ecNumber>
    </submittedName>
</protein>
<dbReference type="InterPro" id="IPR034683">
    <property type="entry name" value="IspD/TarI"/>
</dbReference>
<organism evidence="3">
    <name type="scientific">bioreactor metagenome</name>
    <dbReference type="NCBI Taxonomy" id="1076179"/>
    <lineage>
        <taxon>unclassified sequences</taxon>
        <taxon>metagenomes</taxon>
        <taxon>ecological metagenomes</taxon>
    </lineage>
</organism>